<dbReference type="InterPro" id="IPR003439">
    <property type="entry name" value="ABC_transporter-like_ATP-bd"/>
</dbReference>
<keyword evidence="5 10" id="KW-0067">ATP-binding</keyword>
<dbReference type="OrthoDB" id="9802264at2"/>
<organism evidence="10 11">
    <name type="scientific">Aerococcus urinae</name>
    <dbReference type="NCBI Taxonomy" id="1376"/>
    <lineage>
        <taxon>Bacteria</taxon>
        <taxon>Bacillati</taxon>
        <taxon>Bacillota</taxon>
        <taxon>Bacilli</taxon>
        <taxon>Lactobacillales</taxon>
        <taxon>Aerococcaceae</taxon>
        <taxon>Aerococcus</taxon>
    </lineage>
</organism>
<dbReference type="PANTHER" id="PTHR43776:SF7">
    <property type="entry name" value="D,D-DIPEPTIDE TRANSPORT ATP-BINDING PROTEIN DDPF-RELATED"/>
    <property type="match status" value="1"/>
</dbReference>
<keyword evidence="6" id="KW-0571">Peptide transport</keyword>
<dbReference type="Proteomes" id="UP000594771">
    <property type="component" value="Chromosome"/>
</dbReference>
<evidence type="ECO:0000313" key="10">
    <source>
        <dbReference type="EMBL" id="QPS01745.1"/>
    </source>
</evidence>
<keyword evidence="4" id="KW-0547">Nucleotide-binding</keyword>
<keyword evidence="3" id="KW-0813">Transport</keyword>
<evidence type="ECO:0000313" key="9">
    <source>
        <dbReference type="EMBL" id="MCY3053548.1"/>
    </source>
</evidence>
<dbReference type="Pfam" id="PF00005">
    <property type="entry name" value="ABC_tran"/>
    <property type="match status" value="2"/>
</dbReference>
<dbReference type="InterPro" id="IPR017871">
    <property type="entry name" value="ABC_transporter-like_CS"/>
</dbReference>
<reference evidence="10 11" key="1">
    <citation type="submission" date="2020-12" db="EMBL/GenBank/DDBJ databases">
        <title>FDA dAtabase for Regulatory Grade micrObial Sequences (FDA-ARGOS): Supporting development and validation of Infectious Disease Dx tests.</title>
        <authorList>
            <person name="Sproer C."/>
            <person name="Gronow S."/>
            <person name="Severitt S."/>
            <person name="Schroder I."/>
            <person name="Tallon L."/>
            <person name="Sadzewicz L."/>
            <person name="Zhao X."/>
            <person name="Boylan J."/>
            <person name="Ott S."/>
            <person name="Bowen H."/>
            <person name="Vavikolanu K."/>
            <person name="Mehta A."/>
            <person name="Aluvathingal J."/>
            <person name="Nadendla S."/>
            <person name="Lowell S."/>
            <person name="Myers T."/>
            <person name="Yan Y."/>
            <person name="Sichtig H."/>
        </authorList>
    </citation>
    <scope>NUCLEOTIDE SEQUENCE [LARGE SCALE GENOMIC DNA]</scope>
    <source>
        <strain evidence="10 11">FDAARGOS_911</strain>
    </source>
</reference>
<dbReference type="InterPro" id="IPR050319">
    <property type="entry name" value="ABC_transp_ATP-bind"/>
</dbReference>
<dbReference type="PANTHER" id="PTHR43776">
    <property type="entry name" value="TRANSPORT ATP-BINDING PROTEIN"/>
    <property type="match status" value="1"/>
</dbReference>
<dbReference type="AlphaFoldDB" id="A0A109RF59"/>
<evidence type="ECO:0000256" key="2">
    <source>
        <dbReference type="ARBA" id="ARBA00005417"/>
    </source>
</evidence>
<dbReference type="GO" id="GO:0005886">
    <property type="term" value="C:plasma membrane"/>
    <property type="evidence" value="ECO:0007669"/>
    <property type="project" value="UniProtKB-SubCell"/>
</dbReference>
<keyword evidence="12" id="KW-1185">Reference proteome</keyword>
<protein>
    <submittedName>
        <fullName evidence="10">ABC transporter ATP-binding protein</fullName>
    </submittedName>
</protein>
<name>A0A109RF59_9LACT</name>
<dbReference type="GeneID" id="35768399"/>
<dbReference type="EMBL" id="JAOTML010000006">
    <property type="protein sequence ID" value="MCY3053548.1"/>
    <property type="molecule type" value="Genomic_DNA"/>
</dbReference>
<feature type="domain" description="ABC transporter" evidence="8">
    <location>
        <begin position="278"/>
        <end position="500"/>
    </location>
</feature>
<evidence type="ECO:0000256" key="5">
    <source>
        <dbReference type="ARBA" id="ARBA00022840"/>
    </source>
</evidence>
<sequence>MDSKPLLSIKNLQVAVQGQTYVKNLSLEVYPGERLGLVGPSGAGKSLTVKAIMNFQDQVQVKGQVYYQGLGDIVDLSPKGRQQALPQEIAVIQQEALDSLNPHYDIGFQLELVMKQFQPQVDKTDYPAVFDRVLKQVNLNHSDQVLASKPAQLSGGMKQRIVIAMALLQKPRLILADEPTTALDRVNQETFIDLIKSVSQAENIALLFISHNLELVSQLCSRLVIIDQGHDIETNSAQAIFNHPQASTTQRLVESVAYRKAASQDFVSQRPQGQEPVLKTQDLSLHYPGADKPVLQEVNLDLYPGEFVGLVGESGSGKSSLAKLLTGLYPKSQGEIIFKGQTLNSQSLEDFQGIQMIFQNPYQAFDPHYRMEENLKEVYQIPYIKAKYPSPETFEAKLKELAQRLKLNQDLMAKSPKQLSGGQGQRFAILRILLAQPDVIIADEILSALDWDIALELIDLLKDLQKDQDFAMIFISHDLAMVKILCTRIYQIEAGRISQL</sequence>
<dbReference type="Gene3D" id="3.40.50.300">
    <property type="entry name" value="P-loop containing nucleotide triphosphate hydrolases"/>
    <property type="match status" value="2"/>
</dbReference>
<gene>
    <name evidence="10" type="ORF">I6G68_01340</name>
    <name evidence="9" type="ORF">ODY43_06055</name>
</gene>
<comment type="subcellular location">
    <subcellularLocation>
        <location evidence="1">Cell membrane</location>
        <topology evidence="1">Peripheral membrane protein</topology>
    </subcellularLocation>
</comment>
<evidence type="ECO:0000256" key="1">
    <source>
        <dbReference type="ARBA" id="ARBA00004202"/>
    </source>
</evidence>
<dbReference type="InterPro" id="IPR027417">
    <property type="entry name" value="P-loop_NTPase"/>
</dbReference>
<dbReference type="GO" id="GO:0015833">
    <property type="term" value="P:peptide transport"/>
    <property type="evidence" value="ECO:0007669"/>
    <property type="project" value="UniProtKB-KW"/>
</dbReference>
<evidence type="ECO:0000259" key="8">
    <source>
        <dbReference type="PROSITE" id="PS50893"/>
    </source>
</evidence>
<evidence type="ECO:0000313" key="11">
    <source>
        <dbReference type="Proteomes" id="UP000594771"/>
    </source>
</evidence>
<feature type="domain" description="ABC transporter" evidence="8">
    <location>
        <begin position="7"/>
        <end position="253"/>
    </location>
</feature>
<evidence type="ECO:0000256" key="6">
    <source>
        <dbReference type="ARBA" id="ARBA00022856"/>
    </source>
</evidence>
<dbReference type="GO" id="GO:0015031">
    <property type="term" value="P:protein transport"/>
    <property type="evidence" value="ECO:0007669"/>
    <property type="project" value="UniProtKB-KW"/>
</dbReference>
<dbReference type="PROSITE" id="PS00211">
    <property type="entry name" value="ABC_TRANSPORTER_1"/>
    <property type="match status" value="1"/>
</dbReference>
<dbReference type="EMBL" id="CP065662">
    <property type="protein sequence ID" value="QPS01745.1"/>
    <property type="molecule type" value="Genomic_DNA"/>
</dbReference>
<dbReference type="KEGG" id="aun:AWM73_08670"/>
<evidence type="ECO:0000256" key="3">
    <source>
        <dbReference type="ARBA" id="ARBA00022448"/>
    </source>
</evidence>
<dbReference type="GO" id="GO:0005524">
    <property type="term" value="F:ATP binding"/>
    <property type="evidence" value="ECO:0007669"/>
    <property type="project" value="UniProtKB-KW"/>
</dbReference>
<dbReference type="GO" id="GO:0016887">
    <property type="term" value="F:ATP hydrolysis activity"/>
    <property type="evidence" value="ECO:0007669"/>
    <property type="project" value="InterPro"/>
</dbReference>
<comment type="similarity">
    <text evidence="2">Belongs to the ABC transporter superfamily.</text>
</comment>
<dbReference type="PROSITE" id="PS50893">
    <property type="entry name" value="ABC_TRANSPORTER_2"/>
    <property type="match status" value="2"/>
</dbReference>
<keyword evidence="7" id="KW-0653">Protein transport</keyword>
<dbReference type="Proteomes" id="UP001069145">
    <property type="component" value="Unassembled WGS sequence"/>
</dbReference>
<proteinExistence type="inferred from homology"/>
<evidence type="ECO:0000256" key="7">
    <source>
        <dbReference type="ARBA" id="ARBA00022927"/>
    </source>
</evidence>
<reference evidence="9" key="2">
    <citation type="submission" date="2022-09" db="EMBL/GenBank/DDBJ databases">
        <title>Aerococcus urinae taxonomy study.</title>
        <authorList>
            <person name="Christensen J."/>
            <person name="Senneby E."/>
        </authorList>
    </citation>
    <scope>NUCLEOTIDE SEQUENCE</scope>
    <source>
        <strain evidence="9">NLD-066-U95</strain>
    </source>
</reference>
<dbReference type="GO" id="GO:0055085">
    <property type="term" value="P:transmembrane transport"/>
    <property type="evidence" value="ECO:0007669"/>
    <property type="project" value="UniProtKB-ARBA"/>
</dbReference>
<evidence type="ECO:0000256" key="4">
    <source>
        <dbReference type="ARBA" id="ARBA00022741"/>
    </source>
</evidence>
<evidence type="ECO:0000313" key="12">
    <source>
        <dbReference type="Proteomes" id="UP001069145"/>
    </source>
</evidence>
<dbReference type="RefSeq" id="WP_060778976.1">
    <property type="nucleotide sequence ID" value="NZ_CAJHLF010000006.1"/>
</dbReference>
<dbReference type="InterPro" id="IPR003593">
    <property type="entry name" value="AAA+_ATPase"/>
</dbReference>
<dbReference type="SMART" id="SM00382">
    <property type="entry name" value="AAA"/>
    <property type="match status" value="2"/>
</dbReference>
<dbReference type="SUPFAM" id="SSF52540">
    <property type="entry name" value="P-loop containing nucleoside triphosphate hydrolases"/>
    <property type="match status" value="2"/>
</dbReference>
<dbReference type="CDD" id="cd03257">
    <property type="entry name" value="ABC_NikE_OppD_transporters"/>
    <property type="match status" value="2"/>
</dbReference>
<accession>A0A109RF59</accession>